<reference evidence="8 9" key="1">
    <citation type="journal article" date="2011" name="Proc. Natl. Acad. Sci. U.S.A.">
        <title>Evolutionary erosion of yeast sex chromosomes by mating-type switching accidents.</title>
        <authorList>
            <person name="Gordon J.L."/>
            <person name="Armisen D."/>
            <person name="Proux-Wera E."/>
            <person name="Oheigeartaigh S.S."/>
            <person name="Byrne K.P."/>
            <person name="Wolfe K.H."/>
        </authorList>
    </citation>
    <scope>NUCLEOTIDE SEQUENCE [LARGE SCALE GENOMIC DNA]</scope>
    <source>
        <strain evidence="9">ATCC 76901 / BCRC 22586 / CBS 4309 / NBRC 1992 / NRRL Y-12630</strain>
    </source>
</reference>
<feature type="transmembrane region" description="Helical" evidence="7">
    <location>
        <begin position="231"/>
        <end position="251"/>
    </location>
</feature>
<feature type="transmembrane region" description="Helical" evidence="7">
    <location>
        <begin position="295"/>
        <end position="317"/>
    </location>
</feature>
<keyword evidence="5 7" id="KW-0472">Membrane</keyword>
<feature type="transmembrane region" description="Helical" evidence="7">
    <location>
        <begin position="435"/>
        <end position="457"/>
    </location>
</feature>
<evidence type="ECO:0000256" key="6">
    <source>
        <dbReference type="ARBA" id="ARBA00037968"/>
    </source>
</evidence>
<evidence type="ECO:0000256" key="4">
    <source>
        <dbReference type="ARBA" id="ARBA00022989"/>
    </source>
</evidence>
<name>G0VET7_NAUCA</name>
<dbReference type="InParanoid" id="G0VET7"/>
<dbReference type="CDD" id="cd17327">
    <property type="entry name" value="MFS_FEN2_like"/>
    <property type="match status" value="1"/>
</dbReference>
<feature type="transmembrane region" description="Helical" evidence="7">
    <location>
        <begin position="409"/>
        <end position="428"/>
    </location>
</feature>
<feature type="transmembrane region" description="Helical" evidence="7">
    <location>
        <begin position="201"/>
        <end position="219"/>
    </location>
</feature>
<dbReference type="GO" id="GO:0005886">
    <property type="term" value="C:plasma membrane"/>
    <property type="evidence" value="ECO:0007669"/>
    <property type="project" value="EnsemblFungi"/>
</dbReference>
<dbReference type="EMBL" id="HE576755">
    <property type="protein sequence ID" value="CCC70078.1"/>
    <property type="molecule type" value="Genomic_DNA"/>
</dbReference>
<organism evidence="8 9">
    <name type="scientific">Naumovozyma castellii</name>
    <name type="common">Yeast</name>
    <name type="synonym">Saccharomyces castellii</name>
    <dbReference type="NCBI Taxonomy" id="27288"/>
    <lineage>
        <taxon>Eukaryota</taxon>
        <taxon>Fungi</taxon>
        <taxon>Dikarya</taxon>
        <taxon>Ascomycota</taxon>
        <taxon>Saccharomycotina</taxon>
        <taxon>Saccharomycetes</taxon>
        <taxon>Saccharomycetales</taxon>
        <taxon>Saccharomycetaceae</taxon>
        <taxon>Naumovozyma</taxon>
    </lineage>
</organism>
<keyword evidence="3 7" id="KW-0812">Transmembrane</keyword>
<proteinExistence type="inferred from homology"/>
<dbReference type="PANTHER" id="PTHR43791:SF15">
    <property type="entry name" value="TRANSPORTER SEO1-RELATED"/>
    <property type="match status" value="1"/>
</dbReference>
<dbReference type="Gene3D" id="1.20.1250.20">
    <property type="entry name" value="MFS general substrate transporter like domains"/>
    <property type="match status" value="2"/>
</dbReference>
<dbReference type="AlphaFoldDB" id="G0VET7"/>
<dbReference type="GeneID" id="96903684"/>
<keyword evidence="2" id="KW-0813">Transport</keyword>
<feature type="transmembrane region" description="Helical" evidence="7">
    <location>
        <begin position="529"/>
        <end position="550"/>
    </location>
</feature>
<dbReference type="FunCoup" id="G0VET7">
    <property type="interactions" value="48"/>
</dbReference>
<dbReference type="PANTHER" id="PTHR43791">
    <property type="entry name" value="PERMEASE-RELATED"/>
    <property type="match status" value="1"/>
</dbReference>
<evidence type="ECO:0000256" key="7">
    <source>
        <dbReference type="SAM" id="Phobius"/>
    </source>
</evidence>
<dbReference type="OMA" id="WNIFCWN"/>
<dbReference type="Proteomes" id="UP000001640">
    <property type="component" value="Chromosome 4"/>
</dbReference>
<comment type="subcellular location">
    <subcellularLocation>
        <location evidence="1">Membrane</location>
        <topology evidence="1">Multi-pass membrane protein</topology>
    </subcellularLocation>
</comment>
<evidence type="ECO:0000256" key="3">
    <source>
        <dbReference type="ARBA" id="ARBA00022692"/>
    </source>
</evidence>
<feature type="transmembrane region" description="Helical" evidence="7">
    <location>
        <begin position="495"/>
        <end position="517"/>
    </location>
</feature>
<comment type="similarity">
    <text evidence="6">Belongs to the major facilitator superfamily. Allantoate permease family.</text>
</comment>
<evidence type="ECO:0008006" key="10">
    <source>
        <dbReference type="Google" id="ProtNLM"/>
    </source>
</evidence>
<keyword evidence="9" id="KW-1185">Reference proteome</keyword>
<feature type="transmembrane region" description="Helical" evidence="7">
    <location>
        <begin position="463"/>
        <end position="483"/>
    </location>
</feature>
<dbReference type="InterPro" id="IPR011701">
    <property type="entry name" value="MFS"/>
</dbReference>
<dbReference type="OrthoDB" id="3639251at2759"/>
<feature type="transmembrane region" description="Helical" evidence="7">
    <location>
        <begin position="177"/>
        <end position="194"/>
    </location>
</feature>
<dbReference type="eggNOG" id="KOG2533">
    <property type="taxonomic scope" value="Eukaryota"/>
</dbReference>
<dbReference type="RefSeq" id="XP_003676439.1">
    <property type="nucleotide sequence ID" value="XM_003676391.1"/>
</dbReference>
<keyword evidence="4 7" id="KW-1133">Transmembrane helix</keyword>
<feature type="transmembrane region" description="Helical" evidence="7">
    <location>
        <begin position="370"/>
        <end position="394"/>
    </location>
</feature>
<gene>
    <name evidence="8" type="primary">NCAS0D04970</name>
    <name evidence="8" type="ordered locus">NCAS_0D04970</name>
</gene>
<dbReference type="InterPro" id="IPR036259">
    <property type="entry name" value="MFS_trans_sf"/>
</dbReference>
<evidence type="ECO:0000313" key="9">
    <source>
        <dbReference type="Proteomes" id="UP000001640"/>
    </source>
</evidence>
<sequence length="582" mass="67164">MSSLAKELFVDPYKRLKWGLIPVKRHVDEIKEEDVASSTSSGVATHIAKESIEQSSSIIELDKKQEQKIIQEEKTDDDVEYEYRDEANRKWWQFFNEQEYRLNKQQKSQNKWYSWFNPGTSSAEKKLLLKLDVLLAFYSCIAYWVKYLDTVNLNNAYVSGMKEELNFKGNDLVHTQVMYTVGNIIFQLPFLFYLNKIPLNYLLPGLDMAWSLLTIGAAYVNSVPHLKAIRFFIGGFEAPSYLAYQYLFGCFYKHDEMVRRSAFYYLGQYVGILSSGGIQSAVYSNLDGRNGLSGWRWSFIIDAIISVFVGILGFYVLPGDPDNCYSIFLTDDEIRLARKRISKNQTAGANFSSKVFDFKTWKNILCDWKIYVLSLWNIFCWNNNNVSSGAYLLWLKSLKRYSIPRVNDLSMITPGLGMIYLAVTGVIADKSHCRWFAIVGTQVFNFIGNVILAAWNVTESAKWFAFMLQCMGWAMAPVLYSWQNDICRRNSEERSIILVTMNIMAQTSTAWLSVLVWKTEEAPRYLKGFTFTACCAFCLSAWTFVVLYFYKRDERRHAKDNGIIVYNSALGETKESPIIENC</sequence>
<evidence type="ECO:0000256" key="1">
    <source>
        <dbReference type="ARBA" id="ARBA00004141"/>
    </source>
</evidence>
<evidence type="ECO:0000256" key="2">
    <source>
        <dbReference type="ARBA" id="ARBA00022448"/>
    </source>
</evidence>
<feature type="transmembrane region" description="Helical" evidence="7">
    <location>
        <begin position="263"/>
        <end position="283"/>
    </location>
</feature>
<dbReference type="FunFam" id="1.20.1250.20:FF:000065">
    <property type="entry name" value="Putative MFS pantothenate transporter"/>
    <property type="match status" value="1"/>
</dbReference>
<dbReference type="HOGENOM" id="CLU_001265_4_2_1"/>
<dbReference type="KEGG" id="ncs:NCAS_0D04970"/>
<reference key="2">
    <citation type="submission" date="2011-08" db="EMBL/GenBank/DDBJ databases">
        <title>Genome sequence of Naumovozyma castellii.</title>
        <authorList>
            <person name="Gordon J.L."/>
            <person name="Armisen D."/>
            <person name="Proux-Wera E."/>
            <person name="OhEigeartaigh S.S."/>
            <person name="Byrne K.P."/>
            <person name="Wolfe K.H."/>
        </authorList>
    </citation>
    <scope>NUCLEOTIDE SEQUENCE</scope>
    <source>
        <strain>Type strain:CBS 4309</strain>
    </source>
</reference>
<dbReference type="SUPFAM" id="SSF103473">
    <property type="entry name" value="MFS general substrate transporter"/>
    <property type="match status" value="1"/>
</dbReference>
<dbReference type="Pfam" id="PF07690">
    <property type="entry name" value="MFS_1"/>
    <property type="match status" value="1"/>
</dbReference>
<dbReference type="GO" id="GO:0071916">
    <property type="term" value="F:dipeptide transmembrane transporter activity"/>
    <property type="evidence" value="ECO:0007669"/>
    <property type="project" value="EnsemblFungi"/>
</dbReference>
<protein>
    <recommendedName>
        <fullName evidence="10">Major facilitator superfamily (MFS) profile domain-containing protein</fullName>
    </recommendedName>
</protein>
<accession>G0VET7</accession>
<evidence type="ECO:0000256" key="5">
    <source>
        <dbReference type="ARBA" id="ARBA00023136"/>
    </source>
</evidence>
<evidence type="ECO:0000313" key="8">
    <source>
        <dbReference type="EMBL" id="CCC70078.1"/>
    </source>
</evidence>